<dbReference type="GO" id="GO:0030488">
    <property type="term" value="P:tRNA methylation"/>
    <property type="evidence" value="ECO:0007669"/>
    <property type="project" value="TreeGrafter"/>
</dbReference>
<dbReference type="GO" id="GO:0008757">
    <property type="term" value="F:S-adenosylmethionine-dependent methyltransferase activity"/>
    <property type="evidence" value="ECO:0007669"/>
    <property type="project" value="InterPro"/>
</dbReference>
<sequence>MTKQCRENPIRKAVRTWAEAHVPDEDYPGIAEQLVGTAPKRFTIYEPMVLLPSASFTHETWTTILSSSSDSSTRSLWRMILEEISGNEGKRRVTHLAVNEAIPPVLRSDSDADPGDQSENVLRSPSGLRMLHGDFGGAEEGAGTGTRDFEGAFWVRTRQNGILQTWAPRWTMFSRGNVKEKARLLGFPKAPVTDAGERQQWAVDLYAGIGYFVFSYASLGMKVLCWEMNAWSVEGLRRGAAANRWGVRVVSGSELEGMSDAQLVELVRGGGQRITVFLEDNQRAAGRVRTLQGAGLVRAVTHVNCGLLPTSEPTWDTAWDMTVHSDEAWLHLHDNVGVDDVQGRSRVLQSRFEERAAVLSNGRHSRVDHVEKVKTYAPGVWHCVFDIHITS</sequence>
<dbReference type="AlphaFoldDB" id="A0A9P5D5D6"/>
<evidence type="ECO:0000256" key="3">
    <source>
        <dbReference type="SAM" id="MobiDB-lite"/>
    </source>
</evidence>
<evidence type="ECO:0000313" key="6">
    <source>
        <dbReference type="Proteomes" id="UP000749293"/>
    </source>
</evidence>
<dbReference type="SUPFAM" id="SSF53335">
    <property type="entry name" value="S-adenosyl-L-methionine-dependent methyltransferases"/>
    <property type="match status" value="1"/>
</dbReference>
<comment type="function">
    <text evidence="2">S-adenosyl-L-methionine-dependent transferase that acts as a component of the wybutosine biosynthesis pathway. Wybutosine is a hyper modified guanosine with a tricyclic base found at the 3'-position adjacent to the anticodon of eukaryotic phenylalanine tRNA. Catalyzes the transfer of the alpha-amino-alpha-carboxypropyl (acp) group from S-adenosyl-L-methionine to the C-7 position of 4-demethylwyosine (imG-14) to produce wybutosine-86.</text>
</comment>
<comment type="caution">
    <text evidence="5">The sequence shown here is derived from an EMBL/GenBank/DDBJ whole genome shotgun (WGS) entry which is preliminary data.</text>
</comment>
<dbReference type="GO" id="GO:0008175">
    <property type="term" value="F:tRNA methyltransferase activity"/>
    <property type="evidence" value="ECO:0007669"/>
    <property type="project" value="TreeGrafter"/>
</dbReference>
<name>A0A9P5D5D6_9HYPO</name>
<dbReference type="PIRSF" id="PIRSF038972">
    <property type="entry name" value="Trm12"/>
    <property type="match status" value="1"/>
</dbReference>
<keyword evidence="2" id="KW-0808">Transferase</keyword>
<comment type="subcellular location">
    <subcellularLocation>
        <location evidence="2">Cytoplasm</location>
    </subcellularLocation>
</comment>
<evidence type="ECO:0000259" key="4">
    <source>
        <dbReference type="PROSITE" id="PS51684"/>
    </source>
</evidence>
<reference evidence="5" key="1">
    <citation type="submission" date="2020-03" db="EMBL/GenBank/DDBJ databases">
        <title>Site-based positive gene gene selection in Geosmithia morbida across the United States reveals a broad range of putative effectors and factors for local host and environmental adapation.</title>
        <authorList>
            <person name="Onufrak A."/>
            <person name="Murdoch R.W."/>
            <person name="Gazis R."/>
            <person name="Huff M."/>
            <person name="Staton M."/>
            <person name="Klingeman W."/>
            <person name="Hadziabdic D."/>
        </authorList>
    </citation>
    <scope>NUCLEOTIDE SEQUENCE</scope>
    <source>
        <strain evidence="5">1262</strain>
    </source>
</reference>
<proteinExistence type="inferred from homology"/>
<gene>
    <name evidence="5" type="ORF">GMORB2_6381</name>
</gene>
<dbReference type="GO" id="GO:0102522">
    <property type="term" value="F:tRNA 4-demethylwyosine alpha-amino-alpha-carboxypropyltransferase activity"/>
    <property type="evidence" value="ECO:0007669"/>
    <property type="project" value="UniProtKB-EC"/>
</dbReference>
<dbReference type="InterPro" id="IPR029063">
    <property type="entry name" value="SAM-dependent_MTases_sf"/>
</dbReference>
<dbReference type="PROSITE" id="PS51684">
    <property type="entry name" value="SAM_MT_TRM5_TYW2"/>
    <property type="match status" value="1"/>
</dbReference>
<keyword evidence="2" id="KW-0963">Cytoplasm</keyword>
<dbReference type="GO" id="GO:0031591">
    <property type="term" value="P:wybutosine biosynthetic process"/>
    <property type="evidence" value="ECO:0007669"/>
    <property type="project" value="InterPro"/>
</dbReference>
<feature type="domain" description="SAM-dependent methyltransferase TRM5/TYW2-type" evidence="4">
    <location>
        <begin position="82"/>
        <end position="391"/>
    </location>
</feature>
<evidence type="ECO:0000313" key="5">
    <source>
        <dbReference type="EMBL" id="KAF4123680.1"/>
    </source>
</evidence>
<comment type="pathway">
    <text evidence="2">tRNA modification; wybutosine-tRNA(Phe) biosynthesis.</text>
</comment>
<dbReference type="Gene3D" id="3.40.50.150">
    <property type="entry name" value="Vaccinia Virus protein VP39"/>
    <property type="match status" value="1"/>
</dbReference>
<dbReference type="GeneID" id="55972606"/>
<dbReference type="GO" id="GO:0005737">
    <property type="term" value="C:cytoplasm"/>
    <property type="evidence" value="ECO:0007669"/>
    <property type="project" value="UniProtKB-SubCell"/>
</dbReference>
<dbReference type="Proteomes" id="UP000749293">
    <property type="component" value="Unassembled WGS sequence"/>
</dbReference>
<dbReference type="PANTHER" id="PTHR23245:SF25">
    <property type="entry name" value="TRNA WYBUTOSINE-SYNTHESIZING PROTEIN 2 HOMOLOG"/>
    <property type="match status" value="1"/>
</dbReference>
<organism evidence="5 6">
    <name type="scientific">Geosmithia morbida</name>
    <dbReference type="NCBI Taxonomy" id="1094350"/>
    <lineage>
        <taxon>Eukaryota</taxon>
        <taxon>Fungi</taxon>
        <taxon>Dikarya</taxon>
        <taxon>Ascomycota</taxon>
        <taxon>Pezizomycotina</taxon>
        <taxon>Sordariomycetes</taxon>
        <taxon>Hypocreomycetidae</taxon>
        <taxon>Hypocreales</taxon>
        <taxon>Bionectriaceae</taxon>
        <taxon>Geosmithia</taxon>
    </lineage>
</organism>
<dbReference type="OrthoDB" id="2387925at2759"/>
<dbReference type="InterPro" id="IPR030382">
    <property type="entry name" value="MeTrfase_TRM5/TYW2"/>
</dbReference>
<evidence type="ECO:0000256" key="1">
    <source>
        <dbReference type="ARBA" id="ARBA00049400"/>
    </source>
</evidence>
<dbReference type="InterPro" id="IPR026274">
    <property type="entry name" value="tRNA_wybutosine_synth_prot_2"/>
</dbReference>
<dbReference type="PANTHER" id="PTHR23245">
    <property type="entry name" value="TRNA METHYLTRANSFERASE"/>
    <property type="match status" value="1"/>
</dbReference>
<dbReference type="EMBL" id="JAANYQ010000006">
    <property type="protein sequence ID" value="KAF4123680.1"/>
    <property type="molecule type" value="Genomic_DNA"/>
</dbReference>
<keyword evidence="6" id="KW-1185">Reference proteome</keyword>
<dbReference type="RefSeq" id="XP_035322332.1">
    <property type="nucleotide sequence ID" value="XM_035468351.1"/>
</dbReference>
<comment type="catalytic activity">
    <reaction evidence="1">
        <text>4-demethylwyosine(37) in tRNA(Phe) + S-adenosyl-L-methionine = 4-demethyl-7-[(3S)-3-amino-3-carboxypropyl]wyosine(37) in tRNA(Phe) + S-methyl-5'-thioadenosine + H(+)</text>
        <dbReference type="Rhea" id="RHEA:36355"/>
        <dbReference type="Rhea" id="RHEA-COMP:10164"/>
        <dbReference type="Rhea" id="RHEA-COMP:10378"/>
        <dbReference type="ChEBI" id="CHEBI:15378"/>
        <dbReference type="ChEBI" id="CHEBI:17509"/>
        <dbReference type="ChEBI" id="CHEBI:59789"/>
        <dbReference type="ChEBI" id="CHEBI:64315"/>
        <dbReference type="ChEBI" id="CHEBI:73550"/>
        <dbReference type="EC" id="2.5.1.114"/>
    </reaction>
</comment>
<keyword evidence="2" id="KW-0819">tRNA processing</keyword>
<evidence type="ECO:0000256" key="2">
    <source>
        <dbReference type="PIRNR" id="PIRNR038972"/>
    </source>
</evidence>
<keyword evidence="2" id="KW-0949">S-adenosyl-L-methionine</keyword>
<protein>
    <recommendedName>
        <fullName evidence="2">tRNA wybutosine-synthesizing protein 2</fullName>
        <shortName evidence="2">tRNA-yW-synthesizing protein 2</shortName>
    </recommendedName>
    <alternativeName>
        <fullName evidence="2">tRNA(Phe) (4-demethylwyosine(37)-C(7)) aminocarboxypropyltransferase</fullName>
    </alternativeName>
</protein>
<feature type="region of interest" description="Disordered" evidence="3">
    <location>
        <begin position="104"/>
        <end position="123"/>
    </location>
</feature>
<comment type="similarity">
    <text evidence="2">Belongs to the class I-like SAM-binding methyltransferase superfamily. TRM5/TYW2 family.</text>
</comment>
<accession>A0A9P5D5D6</accession>